<dbReference type="Proteomes" id="UP001183176">
    <property type="component" value="Unassembled WGS sequence"/>
</dbReference>
<dbReference type="EC" id="2.3.1.-" evidence="5"/>
<dbReference type="Pfam" id="PF02801">
    <property type="entry name" value="Ketoacyl-synt_C"/>
    <property type="match status" value="1"/>
</dbReference>
<proteinExistence type="inferred from homology"/>
<organism evidence="5 6">
    <name type="scientific">Jatrophihabitans lederbergiae</name>
    <dbReference type="NCBI Taxonomy" id="3075547"/>
    <lineage>
        <taxon>Bacteria</taxon>
        <taxon>Bacillati</taxon>
        <taxon>Actinomycetota</taxon>
        <taxon>Actinomycetes</taxon>
        <taxon>Jatrophihabitantales</taxon>
        <taxon>Jatrophihabitantaceae</taxon>
        <taxon>Jatrophihabitans</taxon>
    </lineage>
</organism>
<accession>A0ABU2JA50</accession>
<keyword evidence="6" id="KW-1185">Reference proteome</keyword>
<dbReference type="RefSeq" id="WP_311422761.1">
    <property type="nucleotide sequence ID" value="NZ_JAVREH010000009.1"/>
</dbReference>
<dbReference type="GO" id="GO:0016746">
    <property type="term" value="F:acyltransferase activity"/>
    <property type="evidence" value="ECO:0007669"/>
    <property type="project" value="UniProtKB-KW"/>
</dbReference>
<protein>
    <submittedName>
        <fullName evidence="5">Beta-ketoacyl-[acyl-carrier-protein] synthase family protein</fullName>
        <ecNumber evidence="5">2.3.1.-</ecNumber>
    </submittedName>
</protein>
<dbReference type="Pfam" id="PF00109">
    <property type="entry name" value="ketoacyl-synt"/>
    <property type="match status" value="1"/>
</dbReference>
<dbReference type="InterPro" id="IPR000794">
    <property type="entry name" value="Beta-ketoacyl_synthase"/>
</dbReference>
<comment type="caution">
    <text evidence="5">The sequence shown here is derived from an EMBL/GenBank/DDBJ whole genome shotgun (WGS) entry which is preliminary data.</text>
</comment>
<dbReference type="PANTHER" id="PTHR11712:SF336">
    <property type="entry name" value="3-OXOACYL-[ACYL-CARRIER-PROTEIN] SYNTHASE, MITOCHONDRIAL"/>
    <property type="match status" value="1"/>
</dbReference>
<keyword evidence="2 3" id="KW-0808">Transferase</keyword>
<evidence type="ECO:0000256" key="2">
    <source>
        <dbReference type="ARBA" id="ARBA00022679"/>
    </source>
</evidence>
<dbReference type="PROSITE" id="PS52004">
    <property type="entry name" value="KS3_2"/>
    <property type="match status" value="1"/>
</dbReference>
<gene>
    <name evidence="5" type="ORF">RM423_09395</name>
</gene>
<keyword evidence="5" id="KW-0012">Acyltransferase</keyword>
<dbReference type="SUPFAM" id="SSF53901">
    <property type="entry name" value="Thiolase-like"/>
    <property type="match status" value="2"/>
</dbReference>
<evidence type="ECO:0000256" key="3">
    <source>
        <dbReference type="RuleBase" id="RU003694"/>
    </source>
</evidence>
<dbReference type="EMBL" id="JAVREH010000009">
    <property type="protein sequence ID" value="MDT0261606.1"/>
    <property type="molecule type" value="Genomic_DNA"/>
</dbReference>
<sequence length="404" mass="41832">MGVKHTVFVTGLGPVSSIGIGRDAFADALFAGRVGTSTIRSFDTDGFRTDQAGEVHDFAAEQICKNVTAERYGRSSLLAAAAARLAVEDAGLGQGDLDGSRIAVCMGTTSGESQEMEKATAEYLITTPGRISAEVASKLPAQRIGEAVVDELDAPHAEDYTFSTACSASNYSIAFGSLLIESGKADIAIVGGADSVCRWAHAGFYRLGAMSPDVCRPFDAHREGMLTAEGGVALVLESEEHARARGRDALATVLGAGINCDADHMVAPNRESVARCIRLAQERAGVTPAQVDYICAHGTGTKANDVTESSAIADVFGPAAPPVSSIKSMLGHTMGAASGFGAVACVLGLLRQLCPPTVNFRELGSEIPLTNVVANSAQPARLDVVENHGFAFGGNNAIVLFGRA</sequence>
<evidence type="ECO:0000313" key="5">
    <source>
        <dbReference type="EMBL" id="MDT0261606.1"/>
    </source>
</evidence>
<dbReference type="Gene3D" id="3.40.47.10">
    <property type="match status" value="1"/>
</dbReference>
<dbReference type="InterPro" id="IPR014030">
    <property type="entry name" value="Ketoacyl_synth_N"/>
</dbReference>
<evidence type="ECO:0000259" key="4">
    <source>
        <dbReference type="PROSITE" id="PS52004"/>
    </source>
</evidence>
<reference evidence="6" key="1">
    <citation type="submission" date="2023-07" db="EMBL/GenBank/DDBJ databases">
        <title>30 novel species of actinomycetes from the DSMZ collection.</title>
        <authorList>
            <person name="Nouioui I."/>
        </authorList>
    </citation>
    <scope>NUCLEOTIDE SEQUENCE [LARGE SCALE GENOMIC DNA]</scope>
    <source>
        <strain evidence="6">DSM 44399</strain>
    </source>
</reference>
<evidence type="ECO:0000313" key="6">
    <source>
        <dbReference type="Proteomes" id="UP001183176"/>
    </source>
</evidence>
<dbReference type="InterPro" id="IPR020841">
    <property type="entry name" value="PKS_Beta-ketoAc_synthase_dom"/>
</dbReference>
<comment type="similarity">
    <text evidence="1 3">Belongs to the thiolase-like superfamily. Beta-ketoacyl-ACP synthases family.</text>
</comment>
<dbReference type="InterPro" id="IPR014031">
    <property type="entry name" value="Ketoacyl_synth_C"/>
</dbReference>
<dbReference type="SMART" id="SM00825">
    <property type="entry name" value="PKS_KS"/>
    <property type="match status" value="1"/>
</dbReference>
<name>A0ABU2JA50_9ACTN</name>
<feature type="domain" description="Ketosynthase family 3 (KS3)" evidence="4">
    <location>
        <begin position="4"/>
        <end position="403"/>
    </location>
</feature>
<dbReference type="InterPro" id="IPR016039">
    <property type="entry name" value="Thiolase-like"/>
</dbReference>
<dbReference type="CDD" id="cd00834">
    <property type="entry name" value="KAS_I_II"/>
    <property type="match status" value="1"/>
</dbReference>
<dbReference type="PANTHER" id="PTHR11712">
    <property type="entry name" value="POLYKETIDE SYNTHASE-RELATED"/>
    <property type="match status" value="1"/>
</dbReference>
<evidence type="ECO:0000256" key="1">
    <source>
        <dbReference type="ARBA" id="ARBA00008467"/>
    </source>
</evidence>